<sequence length="922" mass="100540">MTFADRITRLPRPHEPDRAKDALASCPSMPSPLGDLLVGAAGSSPHLADLIRREAQWIAAALQDAPERALRSALDDLRAADDRELAAALRLAKRRIGLLTALADLAGVWPLKDVTGALTGLADLAVARAVTREVGIEIARGRLPGQGPDDVATAGGLFVLAMGKMGANELNYSSDIDLICLFDDERYAPGDVATVRSVFVKAVRRAMALLSDTGPDGYVFRTDLRLRPDPGVTPIVMSASGAESYYEQLGRTWERAAHIKARPCAGDIAAGMAYLDRLRPFVWRRHLDFAAIRDAHDMRLRIRDHRGLHGPLVLEGHDMKLGRGGIREIEFFTQTRQIIAGGRDPSLRVSQTVAGLERLRDAGWIGADTCTTLIADYRAHREVEHRLQMIADAQTHALPTNSAGFERLAALMGTDTRLLRGEVGDRLARVERLTESFFAPDRPSDGMPDLTDEQRAVIARWRALPLLRSERALDIFDRILPRMMTALLATPRPDQALMAFDGFLAGLPAGVQLFSLFEANPHLTDLIADIAGTSPQLAQYLGRNSAVLDAVIGGSFFDPWRDDDHLAARLDRRIAKAADYEARLDETRRWQRDWHFRIGVHHLRGLIDGAQASHQYAALARTVLQALWPMVVAEFAARHGPPPGRGAAVVAMGSLGAGRLTARSDLDLIVVYDPADTEASDGRKPLAVRPYYARLTQALVTALSAPMAAGRLYEVDMRLRPSGQQGPVATSLTSFETYQRNDAWTWEHLALTRAHPVAGEPPVMAEIERIRTAILTAPHDTLKIRHDLADMRARLRSAKAADETKSGPGRLQDIELAATALGLLTGCPARAVAAQLAAGRRDGLLTPSEYGDLVAAHDHLTAIRMVERLLGADSLDPESLGAAGQAFLMRETATDDPDTLRARTGRLVQAAASVIDRLFRDI</sequence>
<accession>K2HCG6</accession>
<evidence type="ECO:0000256" key="5">
    <source>
        <dbReference type="ARBA" id="ARBA00022842"/>
    </source>
</evidence>
<dbReference type="PANTHER" id="PTHR30621">
    <property type="entry name" value="GLUTAMINE SYNTHETASE ADENYLYLTRANSFERASE"/>
    <property type="match status" value="1"/>
</dbReference>
<keyword evidence="3" id="KW-0547">Nucleotide-binding</keyword>
<feature type="region of interest" description="Disordered" evidence="7">
    <location>
        <begin position="1"/>
        <end position="22"/>
    </location>
</feature>
<dbReference type="SUPFAM" id="SSF81593">
    <property type="entry name" value="Nucleotidyltransferase substrate binding subunit/domain"/>
    <property type="match status" value="2"/>
</dbReference>
<keyword evidence="2 10" id="KW-0548">Nucleotidyltransferase</keyword>
<comment type="caution">
    <text evidence="10">The sequence shown here is derived from an EMBL/GenBank/DDBJ whole genome shotgun (WGS) entry which is preliminary data.</text>
</comment>
<dbReference type="PANTHER" id="PTHR30621:SF0">
    <property type="entry name" value="BIFUNCTIONAL GLUTAMINE SYNTHETASE ADENYLYLTRANSFERASE_ADENYLYL-REMOVING ENZYME"/>
    <property type="match status" value="1"/>
</dbReference>
<evidence type="ECO:0000256" key="4">
    <source>
        <dbReference type="ARBA" id="ARBA00022840"/>
    </source>
</evidence>
<name>K2HCG6_9RHOB</name>
<evidence type="ECO:0000256" key="3">
    <source>
        <dbReference type="ARBA" id="ARBA00022741"/>
    </source>
</evidence>
<dbReference type="InterPro" id="IPR023057">
    <property type="entry name" value="GlnE"/>
</dbReference>
<dbReference type="GO" id="GO:0000820">
    <property type="term" value="P:regulation of glutamine family amino acid metabolic process"/>
    <property type="evidence" value="ECO:0007669"/>
    <property type="project" value="TreeGrafter"/>
</dbReference>
<dbReference type="Proteomes" id="UP000006765">
    <property type="component" value="Unassembled WGS sequence"/>
</dbReference>
<dbReference type="Pfam" id="PF03710">
    <property type="entry name" value="GlnE"/>
    <property type="match status" value="2"/>
</dbReference>
<proteinExistence type="predicted"/>
<dbReference type="GO" id="GO:0016874">
    <property type="term" value="F:ligase activity"/>
    <property type="evidence" value="ECO:0007669"/>
    <property type="project" value="UniProtKB-KW"/>
</dbReference>
<dbReference type="InterPro" id="IPR005190">
    <property type="entry name" value="GlnE_rpt_dom"/>
</dbReference>
<dbReference type="GO" id="GO:0005524">
    <property type="term" value="F:ATP binding"/>
    <property type="evidence" value="ECO:0007669"/>
    <property type="project" value="UniProtKB-KW"/>
</dbReference>
<dbReference type="SUPFAM" id="SSF81301">
    <property type="entry name" value="Nucleotidyltransferase"/>
    <property type="match status" value="2"/>
</dbReference>
<dbReference type="Gene3D" id="3.30.460.10">
    <property type="entry name" value="Beta Polymerase, domain 2"/>
    <property type="match status" value="2"/>
</dbReference>
<dbReference type="InterPro" id="IPR043519">
    <property type="entry name" value="NT_sf"/>
</dbReference>
<keyword evidence="11" id="KW-1185">Reference proteome</keyword>
<organism evidence="10 11">
    <name type="scientific">Oceaniovalibus guishaninsula JLT2003</name>
    <dbReference type="NCBI Taxonomy" id="1231392"/>
    <lineage>
        <taxon>Bacteria</taxon>
        <taxon>Pseudomonadati</taxon>
        <taxon>Pseudomonadota</taxon>
        <taxon>Alphaproteobacteria</taxon>
        <taxon>Rhodobacterales</taxon>
        <taxon>Roseobacteraceae</taxon>
        <taxon>Oceaniovalibus</taxon>
    </lineage>
</organism>
<dbReference type="Gene3D" id="1.20.120.330">
    <property type="entry name" value="Nucleotidyltransferases domain 2"/>
    <property type="match status" value="2"/>
</dbReference>
<dbReference type="GO" id="GO:0008882">
    <property type="term" value="F:[glutamate-ammonia-ligase] adenylyltransferase activity"/>
    <property type="evidence" value="ECO:0007669"/>
    <property type="project" value="InterPro"/>
</dbReference>
<keyword evidence="1 10" id="KW-0808">Transferase</keyword>
<protein>
    <submittedName>
        <fullName evidence="10">Glutamate-ammonia-ligase adenylyltransferase</fullName>
    </submittedName>
</protein>
<feature type="domain" description="Glutamate-ammonia ligase adenylyltransferase repeated" evidence="8">
    <location>
        <begin position="38"/>
        <end position="273"/>
    </location>
</feature>
<keyword evidence="6" id="KW-0511">Multifunctional enzyme</keyword>
<evidence type="ECO:0000256" key="6">
    <source>
        <dbReference type="ARBA" id="ARBA00023268"/>
    </source>
</evidence>
<evidence type="ECO:0000259" key="9">
    <source>
        <dbReference type="Pfam" id="PF08335"/>
    </source>
</evidence>
<dbReference type="Pfam" id="PF08335">
    <property type="entry name" value="GlnD_UR_UTase"/>
    <property type="match status" value="1"/>
</dbReference>
<dbReference type="EMBL" id="AMGO01000011">
    <property type="protein sequence ID" value="EKE45118.1"/>
    <property type="molecule type" value="Genomic_DNA"/>
</dbReference>
<evidence type="ECO:0000256" key="7">
    <source>
        <dbReference type="SAM" id="MobiDB-lite"/>
    </source>
</evidence>
<feature type="compositionally biased region" description="Basic and acidic residues" evidence="7">
    <location>
        <begin position="1"/>
        <end position="21"/>
    </location>
</feature>
<evidence type="ECO:0000313" key="10">
    <source>
        <dbReference type="EMBL" id="EKE45118.1"/>
    </source>
</evidence>
<keyword evidence="5" id="KW-0460">Magnesium</keyword>
<dbReference type="CDD" id="cd05401">
    <property type="entry name" value="NT_GlnE_GlnD_like"/>
    <property type="match status" value="2"/>
</dbReference>
<keyword evidence="10" id="KW-0436">Ligase</keyword>
<dbReference type="InterPro" id="IPR013546">
    <property type="entry name" value="PII_UdlTrfase/GS_AdlTrfase"/>
</dbReference>
<feature type="domain" description="Glutamate-ammonia ligase adenylyltransferase repeated" evidence="8">
    <location>
        <begin position="527"/>
        <end position="769"/>
    </location>
</feature>
<evidence type="ECO:0000256" key="2">
    <source>
        <dbReference type="ARBA" id="ARBA00022695"/>
    </source>
</evidence>
<gene>
    <name evidence="10" type="ORF">OCGS_0813</name>
</gene>
<dbReference type="STRING" id="1231392.OCGS_0813"/>
<evidence type="ECO:0000256" key="1">
    <source>
        <dbReference type="ARBA" id="ARBA00022679"/>
    </source>
</evidence>
<dbReference type="RefSeq" id="WP_007425966.1">
    <property type="nucleotide sequence ID" value="NZ_AMGO01000011.1"/>
</dbReference>
<dbReference type="AlphaFoldDB" id="K2HCG6"/>
<dbReference type="GO" id="GO:0005829">
    <property type="term" value="C:cytosol"/>
    <property type="evidence" value="ECO:0007669"/>
    <property type="project" value="TreeGrafter"/>
</dbReference>
<dbReference type="OrthoDB" id="9759366at2"/>
<evidence type="ECO:0000313" key="11">
    <source>
        <dbReference type="Proteomes" id="UP000006765"/>
    </source>
</evidence>
<dbReference type="eggNOG" id="COG1391">
    <property type="taxonomic scope" value="Bacteria"/>
</dbReference>
<reference evidence="10 11" key="1">
    <citation type="journal article" date="2012" name="J. Bacteriol.">
        <title>Draft Genome Sequence of Oceaniovalibus guishaninsula JLT2003T.</title>
        <authorList>
            <person name="Tang K."/>
            <person name="Liu K."/>
            <person name="Jiao N."/>
        </authorList>
    </citation>
    <scope>NUCLEOTIDE SEQUENCE [LARGE SCALE GENOMIC DNA]</scope>
    <source>
        <strain evidence="10 11">JLT2003</strain>
    </source>
</reference>
<dbReference type="PATRIC" id="fig|1231392.3.peg.817"/>
<keyword evidence="4" id="KW-0067">ATP-binding</keyword>
<feature type="domain" description="PII-uridylyltransferase/Glutamine-synthetase adenylyltransferase" evidence="9">
    <location>
        <begin position="298"/>
        <end position="438"/>
    </location>
</feature>
<evidence type="ECO:0000259" key="8">
    <source>
        <dbReference type="Pfam" id="PF03710"/>
    </source>
</evidence>